<dbReference type="EMBL" id="LFEJ01000010">
    <property type="protein sequence ID" value="KMV35497.1"/>
    <property type="molecule type" value="Genomic_DNA"/>
</dbReference>
<dbReference type="InterPro" id="IPR046883">
    <property type="entry name" value="T6SS_FHA_C"/>
</dbReference>
<dbReference type="Pfam" id="PF00498">
    <property type="entry name" value="FHA"/>
    <property type="match status" value="1"/>
</dbReference>
<comment type="caution">
    <text evidence="3">The sequence shown here is derived from an EMBL/GenBank/DDBJ whole genome shotgun (WGS) entry which is preliminary data.</text>
</comment>
<accession>A0A0J8VRE3</accession>
<name>A0A0J8VRE3_9ENTR</name>
<evidence type="ECO:0000313" key="4">
    <source>
        <dbReference type="Proteomes" id="UP000037315"/>
    </source>
</evidence>
<evidence type="ECO:0000256" key="1">
    <source>
        <dbReference type="SAM" id="MobiDB-lite"/>
    </source>
</evidence>
<sequence>MRFTLVSVKPGHKPPQGSCEFNAPGGTIGRGPDNHLALPDNDRLISRLQALVHVAPDGECRITNLGAAAMAINNKPLEKGEQAELQDGDRLTIAEYSIEIADFILHTQPVSRLASLGAGGEPPIKPAAPVAVENVPTSVPAEILQSLIKNYAVADNISRQLPQVAAAAPEASESARASQENSESPAIKARLRIQPQPRETAKTTENAQGEVLEGELLTALLEGLGLHDIHTVPRFDSEKMRQLGEMLSMFAQGTVALLASRSMLKRDVKADMTMMLDDANNPFKLLPSGKSVLMQAFATAMPGFMPPTKAVHDALVDLQAHQIGMISGLHATSEAMLASFDPQALEEEAMREGSLFRLALPVSRKAALWDAFVAQHSSAAGGSNEVNALVREAFLQAYEREVNQYKDSQSEAETL</sequence>
<reference evidence="3 4" key="1">
    <citation type="submission" date="2015-06" db="EMBL/GenBank/DDBJ databases">
        <title>Genome sequencing of Cronobacter sp. strain DJ34 isolated from petroleum contaminated sludge of Duliajan Oil Fields, Assam, India.</title>
        <authorList>
            <person name="Pal S."/>
            <person name="Banerjee T.D."/>
            <person name="Roy A."/>
            <person name="Sar P."/>
            <person name="Kazy S.K."/>
        </authorList>
    </citation>
    <scope>NUCLEOTIDE SEQUENCE [LARGE SCALE GENOMIC DNA]</scope>
    <source>
        <strain evidence="3 4">DJ34</strain>
    </source>
</reference>
<feature type="compositionally biased region" description="Low complexity" evidence="1">
    <location>
        <begin position="168"/>
        <end position="184"/>
    </location>
</feature>
<dbReference type="AlphaFoldDB" id="A0A0J8VRE3"/>
<dbReference type="Proteomes" id="UP000037315">
    <property type="component" value="Unassembled WGS sequence"/>
</dbReference>
<dbReference type="InterPro" id="IPR008984">
    <property type="entry name" value="SMAD_FHA_dom_sf"/>
</dbReference>
<dbReference type="OrthoDB" id="273564at2"/>
<dbReference type="STRING" id="1121863.GCA_000621185_03519"/>
<dbReference type="RefSeq" id="WP_048887594.1">
    <property type="nucleotide sequence ID" value="NZ_LFEJ01000010.1"/>
</dbReference>
<dbReference type="PROSITE" id="PS50006">
    <property type="entry name" value="FHA_DOMAIN"/>
    <property type="match status" value="1"/>
</dbReference>
<evidence type="ECO:0000313" key="3">
    <source>
        <dbReference type="EMBL" id="KMV35497.1"/>
    </source>
</evidence>
<feature type="region of interest" description="Disordered" evidence="1">
    <location>
        <begin position="168"/>
        <end position="187"/>
    </location>
</feature>
<dbReference type="CDD" id="cd00060">
    <property type="entry name" value="FHA"/>
    <property type="match status" value="1"/>
</dbReference>
<feature type="domain" description="FHA" evidence="2">
    <location>
        <begin position="26"/>
        <end position="77"/>
    </location>
</feature>
<dbReference type="Gene3D" id="2.60.200.20">
    <property type="match status" value="1"/>
</dbReference>
<gene>
    <name evidence="3" type="ORF">ACH50_06230</name>
</gene>
<dbReference type="SUPFAM" id="SSF49879">
    <property type="entry name" value="SMAD/FHA domain"/>
    <property type="match status" value="1"/>
</dbReference>
<evidence type="ECO:0000259" key="2">
    <source>
        <dbReference type="PROSITE" id="PS50006"/>
    </source>
</evidence>
<protein>
    <recommendedName>
        <fullName evidence="2">FHA domain-containing protein</fullName>
    </recommendedName>
</protein>
<organism evidence="3 4">
    <name type="scientific">Franconibacter pulveris</name>
    <dbReference type="NCBI Taxonomy" id="435910"/>
    <lineage>
        <taxon>Bacteria</taxon>
        <taxon>Pseudomonadati</taxon>
        <taxon>Pseudomonadota</taxon>
        <taxon>Gammaproteobacteria</taxon>
        <taxon>Enterobacterales</taxon>
        <taxon>Enterobacteriaceae</taxon>
        <taxon>Franconibacter</taxon>
    </lineage>
</organism>
<proteinExistence type="predicted"/>
<dbReference type="InterPro" id="IPR000253">
    <property type="entry name" value="FHA_dom"/>
</dbReference>
<dbReference type="InterPro" id="IPR017735">
    <property type="entry name" value="T6SS_FHA"/>
</dbReference>
<dbReference type="Pfam" id="PF20232">
    <property type="entry name" value="T6SS_FHA_C"/>
    <property type="match status" value="1"/>
</dbReference>
<keyword evidence="4" id="KW-1185">Reference proteome</keyword>
<dbReference type="PATRIC" id="fig|1656095.3.peg.549"/>
<dbReference type="NCBIfam" id="TIGR03354">
    <property type="entry name" value="VI_FHA"/>
    <property type="match status" value="1"/>
</dbReference>